<dbReference type="Gene3D" id="3.40.50.720">
    <property type="entry name" value="NAD(P)-binding Rossmann-like Domain"/>
    <property type="match status" value="1"/>
</dbReference>
<evidence type="ECO:0000256" key="2">
    <source>
        <dbReference type="ARBA" id="ARBA00023002"/>
    </source>
</evidence>
<dbReference type="InterPro" id="IPR051122">
    <property type="entry name" value="SDR_DHRS6-like"/>
</dbReference>
<evidence type="ECO:0000313" key="5">
    <source>
        <dbReference type="Proteomes" id="UP000546031"/>
    </source>
</evidence>
<keyword evidence="3" id="KW-0520">NAD</keyword>
<comment type="similarity">
    <text evidence="1">Belongs to the short-chain dehydrogenases/reductases (SDR) family.</text>
</comment>
<organism evidence="4 5">
    <name type="scientific">Altererythrobacter lutimaris</name>
    <dbReference type="NCBI Taxonomy" id="2743979"/>
    <lineage>
        <taxon>Bacteria</taxon>
        <taxon>Pseudomonadati</taxon>
        <taxon>Pseudomonadota</taxon>
        <taxon>Alphaproteobacteria</taxon>
        <taxon>Sphingomonadales</taxon>
        <taxon>Erythrobacteraceae</taxon>
        <taxon>Altererythrobacter</taxon>
    </lineage>
</organism>
<proteinExistence type="inferred from homology"/>
<dbReference type="Pfam" id="PF13561">
    <property type="entry name" value="adh_short_C2"/>
    <property type="match status" value="1"/>
</dbReference>
<name>A0A850HBS2_9SPHN</name>
<dbReference type="SUPFAM" id="SSF51735">
    <property type="entry name" value="NAD(P)-binding Rossmann-fold domains"/>
    <property type="match status" value="1"/>
</dbReference>
<keyword evidence="5" id="KW-1185">Reference proteome</keyword>
<evidence type="ECO:0000256" key="1">
    <source>
        <dbReference type="ARBA" id="ARBA00006484"/>
    </source>
</evidence>
<protein>
    <submittedName>
        <fullName evidence="4">SDR family oxidoreductase</fullName>
    </submittedName>
</protein>
<dbReference type="AlphaFoldDB" id="A0A850HBS2"/>
<dbReference type="EMBL" id="JABWTA010000001">
    <property type="protein sequence ID" value="NVE94366.1"/>
    <property type="molecule type" value="Genomic_DNA"/>
</dbReference>
<dbReference type="RefSeq" id="WP_176272649.1">
    <property type="nucleotide sequence ID" value="NZ_JABWTA010000001.1"/>
</dbReference>
<dbReference type="PRINTS" id="PR00081">
    <property type="entry name" value="GDHRDH"/>
</dbReference>
<reference evidence="4 5" key="1">
    <citation type="submission" date="2020-06" db="EMBL/GenBank/DDBJ databases">
        <title>Altererythrobacter lutimaris sp. nov., a marine bacterium isolated from a tidal flat.</title>
        <authorList>
            <person name="Kim D."/>
            <person name="Yoo Y."/>
            <person name="Kim J.-J."/>
        </authorList>
    </citation>
    <scope>NUCLEOTIDE SEQUENCE [LARGE SCALE GENOMIC DNA]</scope>
    <source>
        <strain evidence="4 5">JGD-16</strain>
    </source>
</reference>
<accession>A0A850HBS2</accession>
<dbReference type="GO" id="GO:0016491">
    <property type="term" value="F:oxidoreductase activity"/>
    <property type="evidence" value="ECO:0007669"/>
    <property type="project" value="UniProtKB-KW"/>
</dbReference>
<dbReference type="PROSITE" id="PS00061">
    <property type="entry name" value="ADH_SHORT"/>
    <property type="match status" value="1"/>
</dbReference>
<dbReference type="PRINTS" id="PR00080">
    <property type="entry name" value="SDRFAMILY"/>
</dbReference>
<keyword evidence="2" id="KW-0560">Oxidoreductase</keyword>
<dbReference type="FunFam" id="3.40.50.720:FF:000084">
    <property type="entry name" value="Short-chain dehydrogenase reductase"/>
    <property type="match status" value="1"/>
</dbReference>
<gene>
    <name evidence="4" type="ORF">HUO12_05570</name>
</gene>
<evidence type="ECO:0000256" key="3">
    <source>
        <dbReference type="ARBA" id="ARBA00023027"/>
    </source>
</evidence>
<dbReference type="PANTHER" id="PTHR43477">
    <property type="entry name" value="DIHYDROANTICAPSIN 7-DEHYDROGENASE"/>
    <property type="match status" value="1"/>
</dbReference>
<dbReference type="PANTHER" id="PTHR43477:SF4">
    <property type="entry name" value="DEHYDROGENASE_REDUCTASE SDR FAMILY MEMBER 6"/>
    <property type="match status" value="1"/>
</dbReference>
<evidence type="ECO:0000313" key="4">
    <source>
        <dbReference type="EMBL" id="NVE94366.1"/>
    </source>
</evidence>
<dbReference type="Proteomes" id="UP000546031">
    <property type="component" value="Unassembled WGS sequence"/>
</dbReference>
<sequence>MACDTGQSGRLAGKTAFVTAAGAGIGKAISELFAAQGAKVIATDVSPDALGSLTLGDAGETHVLDVTDSEAIRSLSLSSDHVSVLVNVAGWVPNGTVLDCSRDEWDRAVEINLTSVYEMCRAFLPEMMARGGGSIVNISSVASSVIAAPNRFAYGATKAAIIGLTKSIAADFVTKQIRCNAICPGTIETPSLQQRMGAGESAFEANRAAFLARQPGGRFGKPEEVAQLALHLASDEASFTTGAVHVIDGGWSNM</sequence>
<dbReference type="InterPro" id="IPR020904">
    <property type="entry name" value="Sc_DH/Rdtase_CS"/>
</dbReference>
<dbReference type="InterPro" id="IPR036291">
    <property type="entry name" value="NAD(P)-bd_dom_sf"/>
</dbReference>
<comment type="caution">
    <text evidence="4">The sequence shown here is derived from an EMBL/GenBank/DDBJ whole genome shotgun (WGS) entry which is preliminary data.</text>
</comment>
<dbReference type="InterPro" id="IPR002347">
    <property type="entry name" value="SDR_fam"/>
</dbReference>